<feature type="compositionally biased region" description="Low complexity" evidence="5">
    <location>
        <begin position="241"/>
        <end position="253"/>
    </location>
</feature>
<feature type="region of interest" description="Disordered" evidence="5">
    <location>
        <begin position="193"/>
        <end position="397"/>
    </location>
</feature>
<feature type="domain" description="C3H1-type" evidence="6">
    <location>
        <begin position="155"/>
        <end position="182"/>
    </location>
</feature>
<dbReference type="PROSITE" id="PS50103">
    <property type="entry name" value="ZF_C3H1"/>
    <property type="match status" value="1"/>
</dbReference>
<evidence type="ECO:0000256" key="1">
    <source>
        <dbReference type="ARBA" id="ARBA00022723"/>
    </source>
</evidence>
<feature type="compositionally biased region" description="Basic and acidic residues" evidence="5">
    <location>
        <begin position="292"/>
        <end position="305"/>
    </location>
</feature>
<dbReference type="Proteomes" id="UP000492821">
    <property type="component" value="Unassembled WGS sequence"/>
</dbReference>
<proteinExistence type="predicted"/>
<keyword evidence="7" id="KW-1185">Reference proteome</keyword>
<feature type="compositionally biased region" description="Basic and acidic residues" evidence="5">
    <location>
        <begin position="219"/>
        <end position="239"/>
    </location>
</feature>
<feature type="compositionally biased region" description="Low complexity" evidence="5">
    <location>
        <begin position="198"/>
        <end position="209"/>
    </location>
</feature>
<dbReference type="GO" id="GO:0008270">
    <property type="term" value="F:zinc ion binding"/>
    <property type="evidence" value="ECO:0007669"/>
    <property type="project" value="UniProtKB-KW"/>
</dbReference>
<reference evidence="8" key="2">
    <citation type="submission" date="2020-10" db="UniProtKB">
        <authorList>
            <consortium name="WormBaseParasite"/>
        </authorList>
    </citation>
    <scope>IDENTIFICATION</scope>
</reference>
<dbReference type="SUPFAM" id="SSF90229">
    <property type="entry name" value="CCCH zinc finger"/>
    <property type="match status" value="1"/>
</dbReference>
<dbReference type="AlphaFoldDB" id="A0A7E4VC95"/>
<evidence type="ECO:0000313" key="8">
    <source>
        <dbReference type="WBParaSite" id="Pan_g19129.t1"/>
    </source>
</evidence>
<evidence type="ECO:0000313" key="7">
    <source>
        <dbReference type="Proteomes" id="UP000492821"/>
    </source>
</evidence>
<evidence type="ECO:0000256" key="5">
    <source>
        <dbReference type="SAM" id="MobiDB-lite"/>
    </source>
</evidence>
<sequence>MAGGSDGYISDGSGDYAVTEALAKEESDAISMNEESPSIDDVTPAATPVQKPSTDEPQAEPVSDVEDADAPVLKKVKTEIAEPREDLEDGEIETDSDEEVPEPQQCPPPRSLRSLSPIACPIPLNRLPIARPPRVDFPRNSNGSTGSNGSRRRRPEDYGICKFYLRDNCTWGDRCKYGHPVGKERVDWLKDLGLPDLSTSNTSNASSSRPSRRRSNSPRGDRSSRDRKNSHVNGKRPERLPSPISSEGSRSPSPSRPVKRQRTPPKTVAVSSDEEDERPQKSESPRRRRRRSDRDRSRSSSRDSNSRSPPPKRSSIRELLRKHRFEAEQRTSSPAVESVTSDEDDSNLSKPLPKKPSPREAAASPELQAVSSDEENDAVGDGPMFRDRSASPPVASV</sequence>
<feature type="compositionally biased region" description="Basic and acidic residues" evidence="5">
    <location>
        <begin position="315"/>
        <end position="329"/>
    </location>
</feature>
<dbReference type="InterPro" id="IPR041367">
    <property type="entry name" value="Znf-CCCH_4"/>
</dbReference>
<name>A0A7E4VC95_PANRE</name>
<dbReference type="InterPro" id="IPR036855">
    <property type="entry name" value="Znf_CCCH_sf"/>
</dbReference>
<evidence type="ECO:0000256" key="4">
    <source>
        <dbReference type="PROSITE-ProRule" id="PRU00723"/>
    </source>
</evidence>
<evidence type="ECO:0000256" key="2">
    <source>
        <dbReference type="ARBA" id="ARBA00022771"/>
    </source>
</evidence>
<evidence type="ECO:0000259" key="6">
    <source>
        <dbReference type="PROSITE" id="PS50103"/>
    </source>
</evidence>
<dbReference type="InterPro" id="IPR000571">
    <property type="entry name" value="Znf_CCCH"/>
</dbReference>
<keyword evidence="3 4" id="KW-0862">Zinc</keyword>
<dbReference type="Pfam" id="PF18044">
    <property type="entry name" value="zf-CCCH_4"/>
    <property type="match status" value="1"/>
</dbReference>
<protein>
    <submittedName>
        <fullName evidence="8">C3H1-type domain-containing protein</fullName>
    </submittedName>
</protein>
<dbReference type="WBParaSite" id="Pan_g19129.t1">
    <property type="protein sequence ID" value="Pan_g19129.t1"/>
    <property type="gene ID" value="Pan_g19129"/>
</dbReference>
<feature type="region of interest" description="Disordered" evidence="5">
    <location>
        <begin position="19"/>
        <end position="157"/>
    </location>
</feature>
<reference evidence="7" key="1">
    <citation type="journal article" date="2013" name="Genetics">
        <title>The draft genome and transcriptome of Panagrellus redivivus are shaped by the harsh demands of a free-living lifestyle.</title>
        <authorList>
            <person name="Srinivasan J."/>
            <person name="Dillman A.R."/>
            <person name="Macchietto M.G."/>
            <person name="Heikkinen L."/>
            <person name="Lakso M."/>
            <person name="Fracchia K.M."/>
            <person name="Antoshechkin I."/>
            <person name="Mortazavi A."/>
            <person name="Wong G."/>
            <person name="Sternberg P.W."/>
        </authorList>
    </citation>
    <scope>NUCLEOTIDE SEQUENCE [LARGE SCALE GENOMIC DNA]</scope>
    <source>
        <strain evidence="7">MT8872</strain>
    </source>
</reference>
<feature type="compositionally biased region" description="Low complexity" evidence="5">
    <location>
        <begin position="139"/>
        <end position="149"/>
    </location>
</feature>
<keyword evidence="2 4" id="KW-0863">Zinc-finger</keyword>
<accession>A0A7E4VC95</accession>
<feature type="zinc finger region" description="C3H1-type" evidence="4">
    <location>
        <begin position="155"/>
        <end position="182"/>
    </location>
</feature>
<evidence type="ECO:0000256" key="3">
    <source>
        <dbReference type="ARBA" id="ARBA00022833"/>
    </source>
</evidence>
<keyword evidence="1 4" id="KW-0479">Metal-binding</keyword>
<feature type="compositionally biased region" description="Polar residues" evidence="5">
    <location>
        <begin position="330"/>
        <end position="339"/>
    </location>
</feature>
<dbReference type="Gene3D" id="4.10.1000.10">
    <property type="entry name" value="Zinc finger, CCCH-type"/>
    <property type="match status" value="1"/>
</dbReference>
<organism evidence="7 8">
    <name type="scientific">Panagrellus redivivus</name>
    <name type="common">Microworm</name>
    <dbReference type="NCBI Taxonomy" id="6233"/>
    <lineage>
        <taxon>Eukaryota</taxon>
        <taxon>Metazoa</taxon>
        <taxon>Ecdysozoa</taxon>
        <taxon>Nematoda</taxon>
        <taxon>Chromadorea</taxon>
        <taxon>Rhabditida</taxon>
        <taxon>Tylenchina</taxon>
        <taxon>Panagrolaimomorpha</taxon>
        <taxon>Panagrolaimoidea</taxon>
        <taxon>Panagrolaimidae</taxon>
        <taxon>Panagrellus</taxon>
    </lineage>
</organism>
<feature type="compositionally biased region" description="Acidic residues" evidence="5">
    <location>
        <begin position="85"/>
        <end position="101"/>
    </location>
</feature>